<evidence type="ECO:0000313" key="12">
    <source>
        <dbReference type="EMBL" id="GIX64076.1"/>
    </source>
</evidence>
<evidence type="ECO:0000256" key="10">
    <source>
        <dbReference type="ARBA" id="ARBA00023306"/>
    </source>
</evidence>
<gene>
    <name evidence="12" type="ORF">BcabD6B2_35110</name>
</gene>
<feature type="region of interest" description="Disordered" evidence="11">
    <location>
        <begin position="1"/>
        <end position="51"/>
    </location>
</feature>
<dbReference type="GO" id="GO:0000796">
    <property type="term" value="C:condensin complex"/>
    <property type="evidence" value="ECO:0007669"/>
    <property type="project" value="InterPro"/>
</dbReference>
<keyword evidence="6" id="KW-0963">Cytoplasm</keyword>
<dbReference type="GO" id="GO:0003682">
    <property type="term" value="F:chromatin binding"/>
    <property type="evidence" value="ECO:0007669"/>
    <property type="project" value="TreeGrafter"/>
</dbReference>
<keyword evidence="9" id="KW-0226">DNA condensation</keyword>
<protein>
    <recommendedName>
        <fullName evidence="4">Condensin complex subunit 2</fullName>
    </recommendedName>
</protein>
<dbReference type="PANTHER" id="PTHR13108">
    <property type="entry name" value="CONDENSIN COMPLEX SUBUNIT 2"/>
    <property type="match status" value="1"/>
</dbReference>
<sequence>MEAPTHKLSAKKRFRDADSAGASVDAADASDAARASKRASSQPAPATGGSSQELLSLFTDCISALSTNKICSRNAFEVGIIDHMTDLVHLDGGSDDEDAVEEVVSERGGATGARRLNFTRASKVVESASKIYGYRIEAIYDQTFNVLMNMNNANQSEGSAQTGPAAKARSRMRAKTDFASGSRTLAPEGEVTLSEIPMDNVVLDPYFLKISSMFDQSGAQGLLLTNLQVTDELCLDLDGDSLVFAPPRQLQNDSCEVYVSGDAISAVATAGAGDVAKMEILPEASYFRNELQRLQDLKRRRQGGSVEYAAESQPNTSFDTAADLETTEGDLHLDYLSGVMLSQPDVEVETSFFVSPEIDPGGCDDVLGNSDSSHLHGFGDTTTNALVATASAPVVPWHGSSQDSSHTSIALKQRLAEIDLVGGSQFSYYTSSIREMSGGAMAATDRAAGAEGLSGNRRTERTGRPRDSSYRDIAAFMRSHSCADETKSIECLPGLLPPRAPARQPPGIFTAPDFTGSVFKFSESFLTRLGTLGNRGLRMASDQDWRTHPADNQALPLLQIFYTKDQEAPFSSSRIGENFSWTENDQIDFIDDDDAWRAYEDVVEGTVSDFGLDQLDGDSLHASGSPDEPLDISIEGMYAADTFEPVIPLSQPTEGTAALERGPDAAAGVIVPAPVATYVDIFKIKKTLCSVILPPPDYQEAVDDERLLGGAASAAGPNRETSCMFQRAITETVERLQDSDVVALSSHIMFVCLLHVCNEQDLLLRQEAALEDFHICVGAPKQHHLGNFSG</sequence>
<evidence type="ECO:0000256" key="4">
    <source>
        <dbReference type="ARBA" id="ARBA00016065"/>
    </source>
</evidence>
<evidence type="ECO:0000256" key="5">
    <source>
        <dbReference type="ARBA" id="ARBA00022454"/>
    </source>
</evidence>
<dbReference type="GO" id="GO:0007076">
    <property type="term" value="P:mitotic chromosome condensation"/>
    <property type="evidence" value="ECO:0007669"/>
    <property type="project" value="InterPro"/>
</dbReference>
<evidence type="ECO:0000256" key="9">
    <source>
        <dbReference type="ARBA" id="ARBA00023067"/>
    </source>
</evidence>
<dbReference type="AlphaFoldDB" id="A0AAV4LY50"/>
<dbReference type="RefSeq" id="XP_067716145.1">
    <property type="nucleotide sequence ID" value="XM_067860044.1"/>
</dbReference>
<evidence type="ECO:0000256" key="2">
    <source>
        <dbReference type="ARBA" id="ARBA00004496"/>
    </source>
</evidence>
<evidence type="ECO:0000313" key="13">
    <source>
        <dbReference type="Proteomes" id="UP001497744"/>
    </source>
</evidence>
<reference evidence="12 13" key="1">
    <citation type="submission" date="2021-06" db="EMBL/GenBank/DDBJ databases">
        <title>Genome sequence of Babesia caballi.</title>
        <authorList>
            <person name="Yamagishi J."/>
            <person name="Kidaka T."/>
            <person name="Ochi A."/>
        </authorList>
    </citation>
    <scope>NUCLEOTIDE SEQUENCE [LARGE SCALE GENOMIC DNA]</scope>
    <source>
        <strain evidence="12">USDA-D6B2</strain>
    </source>
</reference>
<name>A0AAV4LY50_BABCB</name>
<dbReference type="Pfam" id="PF05786">
    <property type="entry name" value="Cnd2"/>
    <property type="match status" value="2"/>
</dbReference>
<feature type="compositionally biased region" description="Basic and acidic residues" evidence="11">
    <location>
        <begin position="457"/>
        <end position="466"/>
    </location>
</feature>
<evidence type="ECO:0000256" key="1">
    <source>
        <dbReference type="ARBA" id="ARBA00004286"/>
    </source>
</evidence>
<keyword evidence="5" id="KW-0158">Chromosome</keyword>
<keyword evidence="10" id="KW-0131">Cell cycle</keyword>
<proteinExistence type="inferred from homology"/>
<evidence type="ECO:0000256" key="7">
    <source>
        <dbReference type="ARBA" id="ARBA00022618"/>
    </source>
</evidence>
<dbReference type="PANTHER" id="PTHR13108:SF9">
    <property type="entry name" value="CONDENSIN COMPLEX SUBUNIT 2"/>
    <property type="match status" value="1"/>
</dbReference>
<evidence type="ECO:0000256" key="11">
    <source>
        <dbReference type="SAM" id="MobiDB-lite"/>
    </source>
</evidence>
<dbReference type="GeneID" id="94195557"/>
<dbReference type="GO" id="GO:0005737">
    <property type="term" value="C:cytoplasm"/>
    <property type="evidence" value="ECO:0007669"/>
    <property type="project" value="UniProtKB-SubCell"/>
</dbReference>
<dbReference type="Proteomes" id="UP001497744">
    <property type="component" value="Unassembled WGS sequence"/>
</dbReference>
<feature type="region of interest" description="Disordered" evidence="11">
    <location>
        <begin position="447"/>
        <end position="466"/>
    </location>
</feature>
<comment type="caution">
    <text evidence="12">The sequence shown here is derived from an EMBL/GenBank/DDBJ whole genome shotgun (WGS) entry which is preliminary data.</text>
</comment>
<evidence type="ECO:0000256" key="8">
    <source>
        <dbReference type="ARBA" id="ARBA00022776"/>
    </source>
</evidence>
<dbReference type="InterPro" id="IPR022816">
    <property type="entry name" value="Condensin_barren_su2"/>
</dbReference>
<feature type="compositionally biased region" description="Low complexity" evidence="11">
    <location>
        <begin position="19"/>
        <end position="41"/>
    </location>
</feature>
<dbReference type="EMBL" id="BPLF01000003">
    <property type="protein sequence ID" value="GIX64076.1"/>
    <property type="molecule type" value="Genomic_DNA"/>
</dbReference>
<dbReference type="GO" id="GO:0051301">
    <property type="term" value="P:cell division"/>
    <property type="evidence" value="ECO:0007669"/>
    <property type="project" value="UniProtKB-KW"/>
</dbReference>
<comment type="subcellular location">
    <subcellularLocation>
        <location evidence="1">Chromosome</location>
    </subcellularLocation>
    <subcellularLocation>
        <location evidence="2">Cytoplasm</location>
    </subcellularLocation>
</comment>
<comment type="similarity">
    <text evidence="3">Belongs to the CND2 (condensin subunit 2) family.</text>
</comment>
<keyword evidence="8" id="KW-0498">Mitosis</keyword>
<feature type="compositionally biased region" description="Polar residues" evidence="11">
    <location>
        <begin position="42"/>
        <end position="51"/>
    </location>
</feature>
<organism evidence="12 13">
    <name type="scientific">Babesia caballi</name>
    <dbReference type="NCBI Taxonomy" id="5871"/>
    <lineage>
        <taxon>Eukaryota</taxon>
        <taxon>Sar</taxon>
        <taxon>Alveolata</taxon>
        <taxon>Apicomplexa</taxon>
        <taxon>Aconoidasida</taxon>
        <taxon>Piroplasmida</taxon>
        <taxon>Babesiidae</taxon>
        <taxon>Babesia</taxon>
    </lineage>
</organism>
<accession>A0AAV4LY50</accession>
<keyword evidence="13" id="KW-1185">Reference proteome</keyword>
<keyword evidence="7" id="KW-0132">Cell division</keyword>
<evidence type="ECO:0000256" key="3">
    <source>
        <dbReference type="ARBA" id="ARBA00009471"/>
    </source>
</evidence>
<evidence type="ECO:0000256" key="6">
    <source>
        <dbReference type="ARBA" id="ARBA00022490"/>
    </source>
</evidence>